<feature type="region of interest" description="Disordered" evidence="2">
    <location>
        <begin position="628"/>
        <end position="650"/>
    </location>
</feature>
<dbReference type="Proteomes" id="UP000016933">
    <property type="component" value="Unassembled WGS sequence"/>
</dbReference>
<accession>N1PRE1</accession>
<dbReference type="Pfam" id="PF05764">
    <property type="entry name" value="YL1"/>
    <property type="match status" value="1"/>
</dbReference>
<reference evidence="5" key="1">
    <citation type="journal article" date="2012" name="PLoS Genet.">
        <title>The genomes of the fungal plant pathogens Cladosporium fulvum and Dothistroma septosporum reveal adaptation to different hosts and lifestyles but also signatures of common ancestry.</title>
        <authorList>
            <person name="de Wit P.J.G.M."/>
            <person name="van der Burgt A."/>
            <person name="Oekmen B."/>
            <person name="Stergiopoulos I."/>
            <person name="Abd-Elsalam K.A."/>
            <person name="Aerts A.L."/>
            <person name="Bahkali A.H."/>
            <person name="Beenen H.G."/>
            <person name="Chettri P."/>
            <person name="Cox M.P."/>
            <person name="Datema E."/>
            <person name="de Vries R.P."/>
            <person name="Dhillon B."/>
            <person name="Ganley A.R."/>
            <person name="Griffiths S.A."/>
            <person name="Guo Y."/>
            <person name="Hamelin R.C."/>
            <person name="Henrissat B."/>
            <person name="Kabir M.S."/>
            <person name="Jashni M.K."/>
            <person name="Kema G."/>
            <person name="Klaubauf S."/>
            <person name="Lapidus A."/>
            <person name="Levasseur A."/>
            <person name="Lindquist E."/>
            <person name="Mehrabi R."/>
            <person name="Ohm R.A."/>
            <person name="Owen T.J."/>
            <person name="Salamov A."/>
            <person name="Schwelm A."/>
            <person name="Schijlen E."/>
            <person name="Sun H."/>
            <person name="van den Burg H.A."/>
            <person name="van Ham R.C.H.J."/>
            <person name="Zhang S."/>
            <person name="Goodwin S.B."/>
            <person name="Grigoriev I.V."/>
            <person name="Collemare J."/>
            <person name="Bradshaw R.E."/>
        </authorList>
    </citation>
    <scope>NUCLEOTIDE SEQUENCE [LARGE SCALE GENOMIC DNA]</scope>
    <source>
        <strain evidence="5">NZE10 / CBS 128990</strain>
    </source>
</reference>
<gene>
    <name evidence="4" type="ORF">DOTSEDRAFT_71273</name>
</gene>
<sequence>MSDDEHSDPSSEGEDLTTTGLIATRAKRATAGNLYATLRANLDDEELQKELLAEEEDDQGEYEASEKEDDDAAMESSSDDEDAGPPKEGEQEDLEGEKALKRAERVEAKKKRKMEEAKMRVPAFARAKKRVKLADDVKAEDGSAPKKPKKKSERSDWRPTDADAPTRQSSRAAAVANREIVHANLKESLVRSEKQKKVMANHQAREQFKKRMEWTQEERLAKTARIEKETAREFGRWEREEAERQRLRDEQLAAKRNRGLDGPVIRYWSGSVLWEGDKIKKKRLHGSVNVDDLNDELTKTSGATSINGDDTTDALANFAAGKLTDTAPTSTSGSGLGTPGLTVPKNAAPAATPGPSQLELQQKAQQPQANPQGQSESQTHWLDGIEQYASEQPEPVPPSTMAPAAPMPLQTNPYTPSATSINGAPAQYPSVQPTSPYPPLAPARYGLPQPCSNTQPHHIWPAPFQGPSTNHSQLPYATALSPPLPKEQARRSLIILEQFEHLEASTTSRRSTGKTSKDATTDPTPVASTLLPGSYPPFTPDESRYLVNKKWKKEFPPPPEKAKCALTAWPAKFRDPKTGLAYADLQQYKMIQRLLMGGCQWSSFLGAWVGPTYGDTGRPAKGVPDGFGVPIEQPVSSNDSAGDTKMEDVG</sequence>
<dbReference type="eggNOG" id="ENOG502RXYF">
    <property type="taxonomic scope" value="Eukaryota"/>
</dbReference>
<feature type="compositionally biased region" description="Acidic residues" evidence="2">
    <location>
        <begin position="43"/>
        <end position="83"/>
    </location>
</feature>
<keyword evidence="5" id="KW-1185">Reference proteome</keyword>
<reference evidence="4 5" key="2">
    <citation type="journal article" date="2012" name="PLoS Pathog.">
        <title>Diverse lifestyles and strategies of plant pathogenesis encoded in the genomes of eighteen Dothideomycetes fungi.</title>
        <authorList>
            <person name="Ohm R.A."/>
            <person name="Feau N."/>
            <person name="Henrissat B."/>
            <person name="Schoch C.L."/>
            <person name="Horwitz B.A."/>
            <person name="Barry K.W."/>
            <person name="Condon B.J."/>
            <person name="Copeland A.C."/>
            <person name="Dhillon B."/>
            <person name="Glaser F."/>
            <person name="Hesse C.N."/>
            <person name="Kosti I."/>
            <person name="LaButti K."/>
            <person name="Lindquist E.A."/>
            <person name="Lucas S."/>
            <person name="Salamov A.A."/>
            <person name="Bradshaw R.E."/>
            <person name="Ciuffetti L."/>
            <person name="Hamelin R.C."/>
            <person name="Kema G.H.J."/>
            <person name="Lawrence C."/>
            <person name="Scott J.A."/>
            <person name="Spatafora J.W."/>
            <person name="Turgeon B.G."/>
            <person name="de Wit P.J.G.M."/>
            <person name="Zhong S."/>
            <person name="Goodwin S.B."/>
            <person name="Grigoriev I.V."/>
        </authorList>
    </citation>
    <scope>NUCLEOTIDE SEQUENCE [LARGE SCALE GENOMIC DNA]</scope>
    <source>
        <strain evidence="5">NZE10 / CBS 128990</strain>
    </source>
</reference>
<evidence type="ECO:0000259" key="3">
    <source>
        <dbReference type="SMART" id="SM00993"/>
    </source>
</evidence>
<dbReference type="SMART" id="SM00993">
    <property type="entry name" value="YL1_C"/>
    <property type="match status" value="1"/>
</dbReference>
<dbReference type="PANTHER" id="PTHR13275">
    <property type="entry name" value="YL-1 PROTEIN TRANSCRIPTION FACTOR-LIKE 1"/>
    <property type="match status" value="1"/>
</dbReference>
<dbReference type="PANTHER" id="PTHR13275:SF4">
    <property type="entry name" value="VACUOLAR PROTEIN SORTING-ASSOCIATED PROTEIN 72 HOMOLOG"/>
    <property type="match status" value="1"/>
</dbReference>
<dbReference type="InterPro" id="IPR013272">
    <property type="entry name" value="Vps72/YL1_C"/>
</dbReference>
<evidence type="ECO:0000256" key="1">
    <source>
        <dbReference type="ARBA" id="ARBA00006832"/>
    </source>
</evidence>
<dbReference type="HOGENOM" id="CLU_008699_2_0_1"/>
<feature type="compositionally biased region" description="Acidic residues" evidence="2">
    <location>
        <begin position="1"/>
        <end position="15"/>
    </location>
</feature>
<feature type="compositionally biased region" description="Low complexity" evidence="2">
    <location>
        <begin position="505"/>
        <end position="514"/>
    </location>
</feature>
<feature type="compositionally biased region" description="Low complexity" evidence="2">
    <location>
        <begin position="356"/>
        <end position="376"/>
    </location>
</feature>
<dbReference type="OMA" id="PVISYWS"/>
<dbReference type="OrthoDB" id="3942062at2759"/>
<protein>
    <recommendedName>
        <fullName evidence="3">Vps72/YL1 C-terminal domain-containing protein</fullName>
    </recommendedName>
</protein>
<name>N1PRE1_DOTSN</name>
<feature type="compositionally biased region" description="Basic and acidic residues" evidence="2">
    <location>
        <begin position="132"/>
        <end position="144"/>
    </location>
</feature>
<evidence type="ECO:0000313" key="5">
    <source>
        <dbReference type="Proteomes" id="UP000016933"/>
    </source>
</evidence>
<dbReference type="AlphaFoldDB" id="N1PRE1"/>
<evidence type="ECO:0000313" key="4">
    <source>
        <dbReference type="EMBL" id="EME45503.1"/>
    </source>
</evidence>
<evidence type="ECO:0000256" key="2">
    <source>
        <dbReference type="SAM" id="MobiDB-lite"/>
    </source>
</evidence>
<dbReference type="EMBL" id="KB446538">
    <property type="protein sequence ID" value="EME45503.1"/>
    <property type="molecule type" value="Genomic_DNA"/>
</dbReference>
<dbReference type="GO" id="GO:0005634">
    <property type="term" value="C:nucleus"/>
    <property type="evidence" value="ECO:0007669"/>
    <property type="project" value="TreeGrafter"/>
</dbReference>
<proteinExistence type="inferred from homology"/>
<feature type="domain" description="Vps72/YL1 C-terminal" evidence="3">
    <location>
        <begin position="562"/>
        <end position="591"/>
    </location>
</feature>
<feature type="compositionally biased region" description="Basic and acidic residues" evidence="2">
    <location>
        <begin position="96"/>
        <end position="119"/>
    </location>
</feature>
<feature type="region of interest" description="Disordered" evidence="2">
    <location>
        <begin position="1"/>
        <end position="28"/>
    </location>
</feature>
<comment type="similarity">
    <text evidence="1">Belongs to the VPS72/YL1 family.</text>
</comment>
<feature type="region of interest" description="Disordered" evidence="2">
    <location>
        <begin position="504"/>
        <end position="534"/>
    </location>
</feature>
<feature type="region of interest" description="Disordered" evidence="2">
    <location>
        <begin position="41"/>
        <end position="175"/>
    </location>
</feature>
<dbReference type="InterPro" id="IPR046757">
    <property type="entry name" value="YL1_N"/>
</dbReference>
<organism evidence="4 5">
    <name type="scientific">Dothistroma septosporum (strain NZE10 / CBS 128990)</name>
    <name type="common">Red band needle blight fungus</name>
    <name type="synonym">Mycosphaerella pini</name>
    <dbReference type="NCBI Taxonomy" id="675120"/>
    <lineage>
        <taxon>Eukaryota</taxon>
        <taxon>Fungi</taxon>
        <taxon>Dikarya</taxon>
        <taxon>Ascomycota</taxon>
        <taxon>Pezizomycotina</taxon>
        <taxon>Dothideomycetes</taxon>
        <taxon>Dothideomycetidae</taxon>
        <taxon>Mycosphaerellales</taxon>
        <taxon>Mycosphaerellaceae</taxon>
        <taxon>Dothistroma</taxon>
    </lineage>
</organism>
<feature type="region of interest" description="Disordered" evidence="2">
    <location>
        <begin position="324"/>
        <end position="378"/>
    </location>
</feature>
<dbReference type="Pfam" id="PF08265">
    <property type="entry name" value="YL1_C"/>
    <property type="match status" value="1"/>
</dbReference>
<dbReference type="STRING" id="675120.N1PRE1"/>